<evidence type="ECO:0000259" key="5">
    <source>
        <dbReference type="Pfam" id="PF08548"/>
    </source>
</evidence>
<evidence type="ECO:0000313" key="6">
    <source>
        <dbReference type="EMBL" id="GGF58111.1"/>
    </source>
</evidence>
<evidence type="ECO:0000313" key="7">
    <source>
        <dbReference type="Proteomes" id="UP000640509"/>
    </source>
</evidence>
<dbReference type="EMBL" id="BMIV01000002">
    <property type="protein sequence ID" value="GGF58111.1"/>
    <property type="molecule type" value="Genomic_DNA"/>
</dbReference>
<dbReference type="SUPFAM" id="SSF51120">
    <property type="entry name" value="beta-Roll"/>
    <property type="match status" value="2"/>
</dbReference>
<dbReference type="Proteomes" id="UP000640509">
    <property type="component" value="Unassembled WGS sequence"/>
</dbReference>
<dbReference type="PANTHER" id="PTHR38340">
    <property type="entry name" value="S-LAYER PROTEIN"/>
    <property type="match status" value="1"/>
</dbReference>
<dbReference type="InterPro" id="IPR011049">
    <property type="entry name" value="Serralysin-like_metalloprot_C"/>
</dbReference>
<keyword evidence="7" id="KW-1185">Reference proteome</keyword>
<gene>
    <name evidence="6" type="ORF">GCM10011402_07660</name>
</gene>
<evidence type="ECO:0000256" key="4">
    <source>
        <dbReference type="ARBA" id="ARBA00022737"/>
    </source>
</evidence>
<dbReference type="RefSeq" id="WP_188714108.1">
    <property type="nucleotide sequence ID" value="NZ_BMIV01000002.1"/>
</dbReference>
<comment type="caution">
    <text evidence="6">The sequence shown here is derived from an EMBL/GenBank/DDBJ whole genome shotgun (WGS) entry which is preliminary data.</text>
</comment>
<name>A0ABQ1VEE5_9RHOB</name>
<dbReference type="InterPro" id="IPR001343">
    <property type="entry name" value="Hemolysn_Ca-bd"/>
</dbReference>
<keyword evidence="4" id="KW-0677">Repeat</keyword>
<accession>A0ABQ1VEE5</accession>
<comment type="subcellular location">
    <subcellularLocation>
        <location evidence="2">Secreted</location>
    </subcellularLocation>
</comment>
<evidence type="ECO:0000256" key="3">
    <source>
        <dbReference type="ARBA" id="ARBA00022525"/>
    </source>
</evidence>
<dbReference type="InterPro" id="IPR018511">
    <property type="entry name" value="Hemolysin-typ_Ca-bd_CS"/>
</dbReference>
<evidence type="ECO:0000256" key="2">
    <source>
        <dbReference type="ARBA" id="ARBA00004613"/>
    </source>
</evidence>
<proteinExistence type="predicted"/>
<keyword evidence="3" id="KW-0964">Secreted</keyword>
<dbReference type="PRINTS" id="PR00313">
    <property type="entry name" value="CABNDNGRPT"/>
</dbReference>
<dbReference type="InterPro" id="IPR050557">
    <property type="entry name" value="RTX_toxin/Mannuronan_C5-epim"/>
</dbReference>
<sequence length="319" mass="34201">MARIWANYGIDSLSIDLNFYDRHFYDHFFLDNQYERYNGRTYQDVYAINGYDGDDDLIVAFGGQGIRFDGWGNVAGGTVTGLLESFYDGGDIWWAQDFSVSAVSLYKVGLTYGNADDRALLSSIMAGADTINLSAYDDRFEGWGGNDQMFGHGGNDTLIGGLGNDMLNGGAGADRLLGGNGHDRLIGAMGSDYLEGGLGSDTLEGGAGRDQMFAGADAVRDVFIFRAPGETAVGAQRDQIHQFRPGQDDIDLSLIDANVARAGNQAFAFAGTTPAAHAVWYAKAAGGVIVRGDLNGNKIADFEIWVDDATRLGATDFIL</sequence>
<dbReference type="InterPro" id="IPR013858">
    <property type="entry name" value="Peptidase_M10B_C"/>
</dbReference>
<reference evidence="7" key="1">
    <citation type="journal article" date="2019" name="Int. J. Syst. Evol. Microbiol.">
        <title>The Global Catalogue of Microorganisms (GCM) 10K type strain sequencing project: providing services to taxonomists for standard genome sequencing and annotation.</title>
        <authorList>
            <consortium name="The Broad Institute Genomics Platform"/>
            <consortium name="The Broad Institute Genome Sequencing Center for Infectious Disease"/>
            <person name="Wu L."/>
            <person name="Ma J."/>
        </authorList>
    </citation>
    <scope>NUCLEOTIDE SEQUENCE [LARGE SCALE GENOMIC DNA]</scope>
    <source>
        <strain evidence="7">CGMCC 1.15419</strain>
    </source>
</reference>
<dbReference type="Gene3D" id="2.150.10.10">
    <property type="entry name" value="Serralysin-like metalloprotease, C-terminal"/>
    <property type="match status" value="2"/>
</dbReference>
<dbReference type="PROSITE" id="PS00330">
    <property type="entry name" value="HEMOLYSIN_CALCIUM"/>
    <property type="match status" value="3"/>
</dbReference>
<protein>
    <submittedName>
        <fullName evidence="6">Hemolysin</fullName>
    </submittedName>
</protein>
<comment type="cofactor">
    <cofactor evidence="1">
        <name>Ca(2+)</name>
        <dbReference type="ChEBI" id="CHEBI:29108"/>
    </cofactor>
</comment>
<feature type="domain" description="Peptidase M10 serralysin C-terminal" evidence="5">
    <location>
        <begin position="127"/>
        <end position="318"/>
    </location>
</feature>
<dbReference type="PANTHER" id="PTHR38340:SF1">
    <property type="entry name" value="S-LAYER PROTEIN"/>
    <property type="match status" value="1"/>
</dbReference>
<organism evidence="6 7">
    <name type="scientific">Paracoccus acridae</name>
    <dbReference type="NCBI Taxonomy" id="1795310"/>
    <lineage>
        <taxon>Bacteria</taxon>
        <taxon>Pseudomonadati</taxon>
        <taxon>Pseudomonadota</taxon>
        <taxon>Alphaproteobacteria</taxon>
        <taxon>Rhodobacterales</taxon>
        <taxon>Paracoccaceae</taxon>
        <taxon>Paracoccus</taxon>
    </lineage>
</organism>
<evidence type="ECO:0000256" key="1">
    <source>
        <dbReference type="ARBA" id="ARBA00001913"/>
    </source>
</evidence>
<dbReference type="Pfam" id="PF00353">
    <property type="entry name" value="HemolysinCabind"/>
    <property type="match status" value="2"/>
</dbReference>
<dbReference type="Pfam" id="PF08548">
    <property type="entry name" value="Peptidase_M10_C"/>
    <property type="match status" value="1"/>
</dbReference>